<feature type="compositionally biased region" description="Basic residues" evidence="1">
    <location>
        <begin position="12"/>
        <end position="26"/>
    </location>
</feature>
<feature type="compositionally biased region" description="Basic and acidic residues" evidence="1">
    <location>
        <begin position="41"/>
        <end position="55"/>
    </location>
</feature>
<dbReference type="AlphaFoldDB" id="A0A6A4QZE6"/>
<dbReference type="OrthoDB" id="5836119at2759"/>
<dbReference type="InterPro" id="IPR007811">
    <property type="entry name" value="RPC4"/>
</dbReference>
<keyword evidence="3" id="KW-1185">Reference proteome</keyword>
<evidence type="ECO:0000256" key="1">
    <source>
        <dbReference type="SAM" id="MobiDB-lite"/>
    </source>
</evidence>
<dbReference type="GO" id="GO:0042797">
    <property type="term" value="P:tRNA transcription by RNA polymerase III"/>
    <property type="evidence" value="ECO:0007669"/>
    <property type="project" value="TreeGrafter"/>
</dbReference>
<evidence type="ECO:0000313" key="3">
    <source>
        <dbReference type="Proteomes" id="UP000447434"/>
    </source>
</evidence>
<dbReference type="GO" id="GO:0003677">
    <property type="term" value="F:DNA binding"/>
    <property type="evidence" value="ECO:0007669"/>
    <property type="project" value="InterPro"/>
</dbReference>
<organism evidence="2 3">
    <name type="scientific">Lupinus albus</name>
    <name type="common">White lupine</name>
    <name type="synonym">Lupinus termis</name>
    <dbReference type="NCBI Taxonomy" id="3870"/>
    <lineage>
        <taxon>Eukaryota</taxon>
        <taxon>Viridiplantae</taxon>
        <taxon>Streptophyta</taxon>
        <taxon>Embryophyta</taxon>
        <taxon>Tracheophyta</taxon>
        <taxon>Spermatophyta</taxon>
        <taxon>Magnoliopsida</taxon>
        <taxon>eudicotyledons</taxon>
        <taxon>Gunneridae</taxon>
        <taxon>Pentapetalae</taxon>
        <taxon>rosids</taxon>
        <taxon>fabids</taxon>
        <taxon>Fabales</taxon>
        <taxon>Fabaceae</taxon>
        <taxon>Papilionoideae</taxon>
        <taxon>50 kb inversion clade</taxon>
        <taxon>genistoids sensu lato</taxon>
        <taxon>core genistoids</taxon>
        <taxon>Genisteae</taxon>
        <taxon>Lupinus</taxon>
    </lineage>
</organism>
<dbReference type="PANTHER" id="PTHR13408:SF6">
    <property type="entry name" value="DNA BINDING PROTEIN"/>
    <property type="match status" value="1"/>
</dbReference>
<dbReference type="Pfam" id="PF05132">
    <property type="entry name" value="RNA_pol_Rpc4"/>
    <property type="match status" value="1"/>
</dbReference>
<keyword evidence="2" id="KW-0804">Transcription</keyword>
<accession>A0A6A4QZE6</accession>
<feature type="compositionally biased region" description="Polar residues" evidence="1">
    <location>
        <begin position="69"/>
        <end position="93"/>
    </location>
</feature>
<evidence type="ECO:0000313" key="2">
    <source>
        <dbReference type="EMBL" id="KAE9620165.1"/>
    </source>
</evidence>
<sequence length="316" mass="34709">MDPKESSSSSGRKMKFTPKPPRKRNPKPPPNPKPYEADDDEQRRWSDLGRRDPNVERNSSVQVAFGPAATSSSSNIGTYGVSKGSSGKRNGSASKDFASEENSLEHSIASVEDQIDICMIDAADDTNKASVPKIKKEYQEPWDYLHSYYPTTLPLRKPYSGDPEIRDEEEFGDATINVMYDESTINPAAELTLLEKSEQPRMHLFKLPPHLPFVKQVANKKGEEKVGSSGESTKGGPWEDLPGGFMGKMLVYKSGAVKFKLGETLFGVSPGPNSKLTQDVVAMNTAQKHCCVIGQISKMAVVTPDLDSFETLEDSS</sequence>
<feature type="region of interest" description="Disordered" evidence="1">
    <location>
        <begin position="1"/>
        <end position="105"/>
    </location>
</feature>
<keyword evidence="2" id="KW-0240">DNA-directed RNA polymerase</keyword>
<feature type="compositionally biased region" description="Polar residues" evidence="1">
    <location>
        <begin position="1"/>
        <end position="11"/>
    </location>
</feature>
<dbReference type="EMBL" id="WOCE01000001">
    <property type="protein sequence ID" value="KAE9620165.1"/>
    <property type="molecule type" value="Genomic_DNA"/>
</dbReference>
<dbReference type="GO" id="GO:0005666">
    <property type="term" value="C:RNA polymerase III complex"/>
    <property type="evidence" value="ECO:0007669"/>
    <property type="project" value="InterPro"/>
</dbReference>
<reference evidence="3" key="1">
    <citation type="journal article" date="2020" name="Nat. Commun.">
        <title>Genome sequence of the cluster root forming white lupin.</title>
        <authorList>
            <person name="Hufnagel B."/>
            <person name="Marques A."/>
            <person name="Soriano A."/>
            <person name="Marques L."/>
            <person name="Divol F."/>
            <person name="Doumas P."/>
            <person name="Sallet E."/>
            <person name="Mancinotti D."/>
            <person name="Carrere S."/>
            <person name="Marande W."/>
            <person name="Arribat S."/>
            <person name="Keller J."/>
            <person name="Huneau C."/>
            <person name="Blein T."/>
            <person name="Aime D."/>
            <person name="Laguerre M."/>
            <person name="Taylor J."/>
            <person name="Schubert V."/>
            <person name="Nelson M."/>
            <person name="Geu-Flores F."/>
            <person name="Crespi M."/>
            <person name="Gallardo-Guerrero K."/>
            <person name="Delaux P.-M."/>
            <person name="Salse J."/>
            <person name="Berges H."/>
            <person name="Guyot R."/>
            <person name="Gouzy J."/>
            <person name="Peret B."/>
        </authorList>
    </citation>
    <scope>NUCLEOTIDE SEQUENCE [LARGE SCALE GENOMIC DNA]</scope>
    <source>
        <strain evidence="3">cv. Amiga</strain>
    </source>
</reference>
<protein>
    <submittedName>
        <fullName evidence="2">Putative DNA-directed RNA polymerase III subunit RPC4</fullName>
    </submittedName>
</protein>
<proteinExistence type="predicted"/>
<gene>
    <name evidence="2" type="ORF">Lalb_Chr01g0000261</name>
</gene>
<comment type="caution">
    <text evidence="2">The sequence shown here is derived from an EMBL/GenBank/DDBJ whole genome shotgun (WGS) entry which is preliminary data.</text>
</comment>
<dbReference type="Proteomes" id="UP000447434">
    <property type="component" value="Chromosome 1"/>
</dbReference>
<name>A0A6A4QZE6_LUPAL</name>
<dbReference type="PANTHER" id="PTHR13408">
    <property type="entry name" value="DNA-DIRECTED RNA POLYMERASE III"/>
    <property type="match status" value="1"/>
</dbReference>